<evidence type="ECO:0000313" key="4">
    <source>
        <dbReference type="Proteomes" id="UP001153069"/>
    </source>
</evidence>
<feature type="signal peptide" evidence="2">
    <location>
        <begin position="1"/>
        <end position="18"/>
    </location>
</feature>
<organism evidence="3 4">
    <name type="scientific">Seminavis robusta</name>
    <dbReference type="NCBI Taxonomy" id="568900"/>
    <lineage>
        <taxon>Eukaryota</taxon>
        <taxon>Sar</taxon>
        <taxon>Stramenopiles</taxon>
        <taxon>Ochrophyta</taxon>
        <taxon>Bacillariophyta</taxon>
        <taxon>Bacillariophyceae</taxon>
        <taxon>Bacillariophycidae</taxon>
        <taxon>Naviculales</taxon>
        <taxon>Naviculaceae</taxon>
        <taxon>Seminavis</taxon>
    </lineage>
</organism>
<dbReference type="EMBL" id="CAICTM010000026">
    <property type="protein sequence ID" value="CAB9497807.1"/>
    <property type="molecule type" value="Genomic_DNA"/>
</dbReference>
<proteinExistence type="predicted"/>
<comment type="caution">
    <text evidence="3">The sequence shown here is derived from an EMBL/GenBank/DDBJ whole genome shotgun (WGS) entry which is preliminary data.</text>
</comment>
<keyword evidence="2" id="KW-0732">Signal</keyword>
<keyword evidence="4" id="KW-1185">Reference proteome</keyword>
<accession>A0A9N8D788</accession>
<feature type="region of interest" description="Disordered" evidence="1">
    <location>
        <begin position="52"/>
        <end position="85"/>
    </location>
</feature>
<dbReference type="Proteomes" id="UP001153069">
    <property type="component" value="Unassembled WGS sequence"/>
</dbReference>
<evidence type="ECO:0000256" key="1">
    <source>
        <dbReference type="SAM" id="MobiDB-lite"/>
    </source>
</evidence>
<name>A0A9N8D788_9STRA</name>
<reference evidence="3" key="1">
    <citation type="submission" date="2020-06" db="EMBL/GenBank/DDBJ databases">
        <authorList>
            <consortium name="Plant Systems Biology data submission"/>
        </authorList>
    </citation>
    <scope>NUCLEOTIDE SEQUENCE</scope>
    <source>
        <strain evidence="3">D6</strain>
    </source>
</reference>
<evidence type="ECO:0000313" key="3">
    <source>
        <dbReference type="EMBL" id="CAB9497807.1"/>
    </source>
</evidence>
<sequence>MWKRNGLFLLVSLIGARAWCQQASLFSAKPLASSLHSKTALTTETSWKLYMEKEDGNGGNDSEETKPRQNQGRFGPLGGRKKRRQVKLSENDNKFSFPLWGVSLLLGAFLLGKIFGWGDDPSFVYYESSVYETRVYNRDGRVETSRKESFRSNIPTLVEEQQRQRGDSELMPPPLLEDSIMDEMDQAIRIQEKFIDEFF</sequence>
<evidence type="ECO:0000256" key="2">
    <source>
        <dbReference type="SAM" id="SignalP"/>
    </source>
</evidence>
<dbReference type="AlphaFoldDB" id="A0A9N8D788"/>
<evidence type="ECO:0008006" key="5">
    <source>
        <dbReference type="Google" id="ProtNLM"/>
    </source>
</evidence>
<feature type="chain" id="PRO_5040200731" description="Transmembrane protein" evidence="2">
    <location>
        <begin position="19"/>
        <end position="199"/>
    </location>
</feature>
<gene>
    <name evidence="3" type="ORF">SEMRO_26_G017500.1</name>
</gene>
<protein>
    <recommendedName>
        <fullName evidence="5">Transmembrane protein</fullName>
    </recommendedName>
</protein>